<evidence type="ECO:0000256" key="7">
    <source>
        <dbReference type="ARBA" id="ARBA00022840"/>
    </source>
</evidence>
<evidence type="ECO:0000256" key="3">
    <source>
        <dbReference type="ARBA" id="ARBA00022553"/>
    </source>
</evidence>
<sequence>MQLTPAITMPSSSRLPYSQSSGLPYPTSNVAPAMASPVTVNSHRNSALVHRGFYDLLSLVPGTAGVGVGMRRGKGNNMWPYDELVAGQRYEDMAYGGPPPPPPPGNTRTTGAAASPLTRVQGPTSPKGKRRISKDMVSRPIGFVHLVHASDADQAEALLSRWGPDGIGKLGNPNWAQPIKTQIRSKQQERAVAEVMHAMDATPSTSSVGAPVLRVVNGISTSTLTTSTVAPSTPGAEKTYSRLANSNSRLGLSPPLETQHEHSGEASADAKVNHTTEGSEITIKGKSIVPPPPKQAQATVSPDLGQVEMVASPLVRREGVGIGHPIGPRSPGNPPQPRSPGRIAVPPRSPDRPVGPRSPGAGQAIPYSPIQPVPYSSMQQATPYNPQSAPWSPATSPRPEFAPATPPKDFAPVTPPKRADLGYPISPKRDITPVTPKREFQPATMPLKRSTSRPLPIPTGGAVGAPEDPLAMFANELMRSVNGGIGPIPIPGLPTSNPNSGLSGSPGTPGTIRIHPEGTPLPAPSPGAWGANVIKEDAETNPSSTSSGGIGVPRGFTNSIIGGMGDTWVSGPNVNPPSKPFRPSLTTLDKAVSAKIYFENVYFPLLRLPPSREQRRLAMETEMEQLNIPQHMRSQLRARWRANETAYLRERRRRVDQRSFVKLKTIGHGAFGVVSLVKEKDTGELYAMKQMRKVDMLRKGQEGHVRAERDVLKGAALVSSPTGADWIVRLFYSFQDQDHLYLILEFMGGGDLLNLLIEKDIFEEDFAKFYIAEMVLAIEQCHKQGFIHRDIKPDNFLFDPNGHIKLSDFGLATDLHWAHDTTYYEQQRRNLLHKHGIDLEDGETRNHRNTRRMDKFEADRVMGGEGVFTWREKNRKKLAYSVCGTNSYMSPEVIRGQGYSFSCDWWSLGVIMFECLYGYPPFVSNSRHVTRQKILNWRTSLRFPPRPKVSREGVDLMARLLCEPEDRIGAQGGLPAAMNRRSGFFGDALDGAADIKAHPWFKDIDFARIHEHEAPFRPELRRPDDTKHFDTEIAPEPLAPANGAAPDATRDPMLRHKVHGAHILETRKAFAFAGFTHKSPRKISYTTIDAILKPFEGNDAPRVPAAHGGDDEQRGRSTLREHGTIGRGRAISM</sequence>
<dbReference type="PROSITE" id="PS00108">
    <property type="entry name" value="PROTEIN_KINASE_ST"/>
    <property type="match status" value="1"/>
</dbReference>
<feature type="domain" description="Protein kinase" evidence="13">
    <location>
        <begin position="660"/>
        <end position="1001"/>
    </location>
</feature>
<dbReference type="PANTHER" id="PTHR24356:SF400">
    <property type="entry name" value="SERINE_THREONINE-PROTEIN KINASE CBK1"/>
    <property type="match status" value="1"/>
</dbReference>
<keyword evidence="5 11" id="KW-0547">Nucleotide-binding</keyword>
<dbReference type="InterPro" id="IPR000961">
    <property type="entry name" value="AGC-kinase_C"/>
</dbReference>
<dbReference type="Proteomes" id="UP000663846">
    <property type="component" value="Unassembled WGS sequence"/>
</dbReference>
<feature type="compositionally biased region" description="Basic and acidic residues" evidence="12">
    <location>
        <begin position="1108"/>
        <end position="1124"/>
    </location>
</feature>
<dbReference type="PROSITE" id="PS00107">
    <property type="entry name" value="PROTEIN_KINASE_ATP"/>
    <property type="match status" value="1"/>
</dbReference>
<keyword evidence="2" id="KW-0723">Serine/threonine-protein kinase</keyword>
<gene>
    <name evidence="15" type="ORF">RDB_LOCUS126615</name>
</gene>
<dbReference type="EMBL" id="CAJMWS010000379">
    <property type="protein sequence ID" value="CAE6439338.1"/>
    <property type="molecule type" value="Genomic_DNA"/>
</dbReference>
<dbReference type="CDD" id="cd05573">
    <property type="entry name" value="STKc_ROCK_NDR_like"/>
    <property type="match status" value="1"/>
</dbReference>
<dbReference type="Gene3D" id="3.30.200.20">
    <property type="entry name" value="Phosphorylase Kinase, domain 1"/>
    <property type="match status" value="1"/>
</dbReference>
<feature type="region of interest" description="Disordered" evidence="12">
    <location>
        <begin position="95"/>
        <end position="133"/>
    </location>
</feature>
<evidence type="ECO:0000313" key="15">
    <source>
        <dbReference type="EMBL" id="CAE6439338.1"/>
    </source>
</evidence>
<name>A0A8H2XY88_9AGAM</name>
<comment type="catalytic activity">
    <reaction evidence="10">
        <text>L-seryl-[protein] + ATP = O-phospho-L-seryl-[protein] + ADP + H(+)</text>
        <dbReference type="Rhea" id="RHEA:17989"/>
        <dbReference type="Rhea" id="RHEA-COMP:9863"/>
        <dbReference type="Rhea" id="RHEA-COMP:11604"/>
        <dbReference type="ChEBI" id="CHEBI:15378"/>
        <dbReference type="ChEBI" id="CHEBI:29999"/>
        <dbReference type="ChEBI" id="CHEBI:30616"/>
        <dbReference type="ChEBI" id="CHEBI:83421"/>
        <dbReference type="ChEBI" id="CHEBI:456216"/>
        <dbReference type="EC" id="2.7.11.1"/>
    </reaction>
</comment>
<dbReference type="InterPro" id="IPR008271">
    <property type="entry name" value="Ser/Thr_kinase_AS"/>
</dbReference>
<dbReference type="GO" id="GO:0004674">
    <property type="term" value="F:protein serine/threonine kinase activity"/>
    <property type="evidence" value="ECO:0007669"/>
    <property type="project" value="UniProtKB-KW"/>
</dbReference>
<evidence type="ECO:0000256" key="6">
    <source>
        <dbReference type="ARBA" id="ARBA00022777"/>
    </source>
</evidence>
<dbReference type="InterPro" id="IPR000719">
    <property type="entry name" value="Prot_kinase_dom"/>
</dbReference>
<accession>A0A8H2XY88</accession>
<comment type="caution">
    <text evidence="15">The sequence shown here is derived from an EMBL/GenBank/DDBJ whole genome shotgun (WGS) entry which is preliminary data.</text>
</comment>
<dbReference type="GO" id="GO:0005524">
    <property type="term" value="F:ATP binding"/>
    <property type="evidence" value="ECO:0007669"/>
    <property type="project" value="UniProtKB-UniRule"/>
</dbReference>
<dbReference type="InterPro" id="IPR017441">
    <property type="entry name" value="Protein_kinase_ATP_BS"/>
</dbReference>
<dbReference type="SUPFAM" id="SSF56112">
    <property type="entry name" value="Protein kinase-like (PK-like)"/>
    <property type="match status" value="1"/>
</dbReference>
<evidence type="ECO:0000259" key="14">
    <source>
        <dbReference type="PROSITE" id="PS51285"/>
    </source>
</evidence>
<keyword evidence="3" id="KW-0597">Phosphoprotein</keyword>
<dbReference type="FunFam" id="1.10.510.10:FF:000024">
    <property type="entry name" value="Probable serine/threonine-protein kinase cot-1"/>
    <property type="match status" value="1"/>
</dbReference>
<dbReference type="PROSITE" id="PS51285">
    <property type="entry name" value="AGC_KINASE_CTER"/>
    <property type="match status" value="1"/>
</dbReference>
<dbReference type="FunFam" id="3.30.200.20:FF:000192">
    <property type="entry name" value="Serine/threonine-protein kinase cot-1"/>
    <property type="match status" value="1"/>
</dbReference>
<dbReference type="SMART" id="SM00220">
    <property type="entry name" value="S_TKc"/>
    <property type="match status" value="1"/>
</dbReference>
<dbReference type="InterPro" id="IPR050236">
    <property type="entry name" value="Ser_Thr_kinase_AGC"/>
</dbReference>
<dbReference type="Pfam" id="PF00069">
    <property type="entry name" value="Pkinase"/>
    <property type="match status" value="2"/>
</dbReference>
<evidence type="ECO:0000256" key="11">
    <source>
        <dbReference type="PROSITE-ProRule" id="PRU10141"/>
    </source>
</evidence>
<feature type="region of interest" description="Disordered" evidence="12">
    <location>
        <begin position="490"/>
        <end position="530"/>
    </location>
</feature>
<dbReference type="GO" id="GO:0035556">
    <property type="term" value="P:intracellular signal transduction"/>
    <property type="evidence" value="ECO:0007669"/>
    <property type="project" value="TreeGrafter"/>
</dbReference>
<feature type="region of interest" description="Disordered" evidence="12">
    <location>
        <begin position="319"/>
        <end position="434"/>
    </location>
</feature>
<evidence type="ECO:0000256" key="10">
    <source>
        <dbReference type="ARBA" id="ARBA00048679"/>
    </source>
</evidence>
<keyword evidence="7 11" id="KW-0067">ATP-binding</keyword>
<proteinExistence type="inferred from homology"/>
<evidence type="ECO:0000313" key="16">
    <source>
        <dbReference type="Proteomes" id="UP000663846"/>
    </source>
</evidence>
<feature type="compositionally biased region" description="Low complexity" evidence="12">
    <location>
        <begin position="494"/>
        <end position="511"/>
    </location>
</feature>
<evidence type="ECO:0000256" key="12">
    <source>
        <dbReference type="SAM" id="MobiDB-lite"/>
    </source>
</evidence>
<dbReference type="CDD" id="cd21742">
    <property type="entry name" value="MobB_NDR_LATS-like"/>
    <property type="match status" value="1"/>
</dbReference>
<dbReference type="InterPro" id="IPR059233">
    <property type="entry name" value="MobB_NdrA/B/Cbk1"/>
</dbReference>
<evidence type="ECO:0000256" key="8">
    <source>
        <dbReference type="ARBA" id="ARBA00038271"/>
    </source>
</evidence>
<dbReference type="AlphaFoldDB" id="A0A8H2XY88"/>
<evidence type="ECO:0000256" key="5">
    <source>
        <dbReference type="ARBA" id="ARBA00022741"/>
    </source>
</evidence>
<dbReference type="GO" id="GO:0007010">
    <property type="term" value="P:cytoskeleton organization"/>
    <property type="evidence" value="ECO:0007669"/>
    <property type="project" value="UniProtKB-ARBA"/>
</dbReference>
<dbReference type="PROSITE" id="PS50011">
    <property type="entry name" value="PROTEIN_KINASE_DOM"/>
    <property type="match status" value="1"/>
</dbReference>
<feature type="domain" description="AGC-kinase C-terminal" evidence="14">
    <location>
        <begin position="1002"/>
        <end position="1087"/>
    </location>
</feature>
<feature type="binding site" evidence="11">
    <location>
        <position position="689"/>
    </location>
    <ligand>
        <name>ATP</name>
        <dbReference type="ChEBI" id="CHEBI:30616"/>
    </ligand>
</feature>
<evidence type="ECO:0000256" key="9">
    <source>
        <dbReference type="ARBA" id="ARBA00047899"/>
    </source>
</evidence>
<protein>
    <recommendedName>
        <fullName evidence="1">non-specific serine/threonine protein kinase</fullName>
        <ecNumber evidence="1">2.7.11.1</ecNumber>
    </recommendedName>
</protein>
<comment type="catalytic activity">
    <reaction evidence="9">
        <text>L-threonyl-[protein] + ATP = O-phospho-L-threonyl-[protein] + ADP + H(+)</text>
        <dbReference type="Rhea" id="RHEA:46608"/>
        <dbReference type="Rhea" id="RHEA-COMP:11060"/>
        <dbReference type="Rhea" id="RHEA-COMP:11605"/>
        <dbReference type="ChEBI" id="CHEBI:15378"/>
        <dbReference type="ChEBI" id="CHEBI:30013"/>
        <dbReference type="ChEBI" id="CHEBI:30616"/>
        <dbReference type="ChEBI" id="CHEBI:61977"/>
        <dbReference type="ChEBI" id="CHEBI:456216"/>
        <dbReference type="EC" id="2.7.11.1"/>
    </reaction>
</comment>
<evidence type="ECO:0000259" key="13">
    <source>
        <dbReference type="PROSITE" id="PS50011"/>
    </source>
</evidence>
<evidence type="ECO:0000256" key="4">
    <source>
        <dbReference type="ARBA" id="ARBA00022679"/>
    </source>
</evidence>
<dbReference type="EC" id="2.7.11.1" evidence="1"/>
<evidence type="ECO:0000256" key="2">
    <source>
        <dbReference type="ARBA" id="ARBA00022527"/>
    </source>
</evidence>
<feature type="region of interest" description="Disordered" evidence="12">
    <location>
        <begin position="1"/>
        <end position="20"/>
    </location>
</feature>
<dbReference type="InterPro" id="IPR011009">
    <property type="entry name" value="Kinase-like_dom_sf"/>
</dbReference>
<reference evidence="15" key="1">
    <citation type="submission" date="2021-01" db="EMBL/GenBank/DDBJ databases">
        <authorList>
            <person name="Kaushik A."/>
        </authorList>
    </citation>
    <scope>NUCLEOTIDE SEQUENCE</scope>
    <source>
        <strain evidence="15">AG1-1C</strain>
    </source>
</reference>
<dbReference type="Gene3D" id="1.10.510.10">
    <property type="entry name" value="Transferase(Phosphotransferase) domain 1"/>
    <property type="match status" value="1"/>
</dbReference>
<feature type="compositionally biased region" description="Low complexity" evidence="12">
    <location>
        <begin position="11"/>
        <end position="20"/>
    </location>
</feature>
<dbReference type="PANTHER" id="PTHR24356">
    <property type="entry name" value="SERINE/THREONINE-PROTEIN KINASE"/>
    <property type="match status" value="1"/>
</dbReference>
<feature type="region of interest" description="Disordered" evidence="12">
    <location>
        <begin position="1096"/>
        <end position="1133"/>
    </location>
</feature>
<organism evidence="15 16">
    <name type="scientific">Rhizoctonia solani</name>
    <dbReference type="NCBI Taxonomy" id="456999"/>
    <lineage>
        <taxon>Eukaryota</taxon>
        <taxon>Fungi</taxon>
        <taxon>Dikarya</taxon>
        <taxon>Basidiomycota</taxon>
        <taxon>Agaricomycotina</taxon>
        <taxon>Agaricomycetes</taxon>
        <taxon>Cantharellales</taxon>
        <taxon>Ceratobasidiaceae</taxon>
        <taxon>Rhizoctonia</taxon>
    </lineage>
</organism>
<feature type="region of interest" description="Disordered" evidence="12">
    <location>
        <begin position="246"/>
        <end position="305"/>
    </location>
</feature>
<keyword evidence="4" id="KW-0808">Transferase</keyword>
<comment type="similarity">
    <text evidence="8">Belongs to the protein kinase superfamily. STE Ser/Thr protein kinase family. COT1 subfamily.</text>
</comment>
<evidence type="ECO:0000256" key="1">
    <source>
        <dbReference type="ARBA" id="ARBA00012513"/>
    </source>
</evidence>
<feature type="compositionally biased region" description="Polar residues" evidence="12">
    <location>
        <begin position="374"/>
        <end position="395"/>
    </location>
</feature>
<keyword evidence="6" id="KW-0418">Kinase</keyword>